<dbReference type="EMBL" id="JBEJUE010000034">
    <property type="protein sequence ID" value="MER0428294.1"/>
    <property type="molecule type" value="Genomic_DNA"/>
</dbReference>
<dbReference type="Proteomes" id="UP001456562">
    <property type="component" value="Unassembled WGS sequence"/>
</dbReference>
<comment type="caution">
    <text evidence="3">The sequence shown here is derived from an EMBL/GenBank/DDBJ whole genome shotgun (WGS) entry which is preliminary data.</text>
</comment>
<keyword evidence="5" id="KW-1185">Reference proteome</keyword>
<evidence type="ECO:0000313" key="4">
    <source>
        <dbReference type="Proteomes" id="UP000471648"/>
    </source>
</evidence>
<feature type="chain" id="PRO_5038371306" description="Repetin" evidence="1">
    <location>
        <begin position="29"/>
        <end position="216"/>
    </location>
</feature>
<sequence>MSFRAGRRTLAALAALAAGLTLSSTTSAASASGHQEVARPAGASVTGKAEFLLPYHQDDDVRSFAFDARADPYTRPLPGIPTGLPTDARGTVTVSHYSAENDITYTAEGRVDCLVTGVRTATLTAVITEVSPGGPPVLGKRLGFSVYDGGEGKGRSKDRVGFSWNGVNLLPTGDDNPPEDAPVGTCMAPAPYAPVTKGGYTVRHAELPPPPSSSAR</sequence>
<evidence type="ECO:0000313" key="3">
    <source>
        <dbReference type="EMBL" id="NEB66179.1"/>
    </source>
</evidence>
<reference evidence="3 4" key="1">
    <citation type="submission" date="2020-01" db="EMBL/GenBank/DDBJ databases">
        <title>Insect and environment-associated Actinomycetes.</title>
        <authorList>
            <person name="Currrie C."/>
            <person name="Chevrette M."/>
            <person name="Carlson C."/>
            <person name="Stubbendieck R."/>
            <person name="Wendt-Pienkowski E."/>
        </authorList>
    </citation>
    <scope>NUCLEOTIDE SEQUENCE [LARGE SCALE GENOMIC DNA]</scope>
    <source>
        <strain evidence="3 4">SID14438</strain>
    </source>
</reference>
<evidence type="ECO:0000313" key="2">
    <source>
        <dbReference type="EMBL" id="MER0428294.1"/>
    </source>
</evidence>
<organism evidence="3 4">
    <name type="scientific">Streptomyces microflavus</name>
    <name type="common">Streptomyces lipmanii</name>
    <dbReference type="NCBI Taxonomy" id="1919"/>
    <lineage>
        <taxon>Bacteria</taxon>
        <taxon>Bacillati</taxon>
        <taxon>Actinomycetota</taxon>
        <taxon>Actinomycetes</taxon>
        <taxon>Kitasatosporales</taxon>
        <taxon>Streptomycetaceae</taxon>
        <taxon>Streptomyces</taxon>
    </lineage>
</organism>
<dbReference type="EMBL" id="JAAGME010000192">
    <property type="protein sequence ID" value="NEB66179.1"/>
    <property type="molecule type" value="Genomic_DNA"/>
</dbReference>
<accession>A0A6N9V524</accession>
<dbReference type="AlphaFoldDB" id="A0A6N9V524"/>
<name>A0A6N9V524_STRMI</name>
<proteinExistence type="predicted"/>
<keyword evidence="1" id="KW-0732">Signal</keyword>
<protein>
    <recommendedName>
        <fullName evidence="6">Repetin</fullName>
    </recommendedName>
</protein>
<reference evidence="2 5" key="2">
    <citation type="submission" date="2024-01" db="EMBL/GenBank/DDBJ databases">
        <title>Metagenomic exploration of the rhizosphere soil microbial community and their significance in facilitating the development of wild simulated ginseng.</title>
        <authorList>
            <person name="Huang J."/>
        </authorList>
    </citation>
    <scope>NUCLEOTIDE SEQUENCE [LARGE SCALE GENOMIC DNA]</scope>
    <source>
        <strain evidence="2 5">WY141</strain>
    </source>
</reference>
<gene>
    <name evidence="2" type="ORF">ABR748_29350</name>
    <name evidence="3" type="ORF">G3I39_03700</name>
</gene>
<dbReference type="Proteomes" id="UP000471648">
    <property type="component" value="Unassembled WGS sequence"/>
</dbReference>
<feature type="signal peptide" evidence="1">
    <location>
        <begin position="1"/>
        <end position="28"/>
    </location>
</feature>
<dbReference type="RefSeq" id="WP_164356213.1">
    <property type="nucleotide sequence ID" value="NZ_JAAGME010000192.1"/>
</dbReference>
<evidence type="ECO:0000256" key="1">
    <source>
        <dbReference type="SAM" id="SignalP"/>
    </source>
</evidence>
<evidence type="ECO:0000313" key="5">
    <source>
        <dbReference type="Proteomes" id="UP001456562"/>
    </source>
</evidence>
<evidence type="ECO:0008006" key="6">
    <source>
        <dbReference type="Google" id="ProtNLM"/>
    </source>
</evidence>